<dbReference type="InterPro" id="IPR051599">
    <property type="entry name" value="Cell_Envelope_Assoc"/>
</dbReference>
<dbReference type="GO" id="GO:0005886">
    <property type="term" value="C:plasma membrane"/>
    <property type="evidence" value="ECO:0007669"/>
    <property type="project" value="TreeGrafter"/>
</dbReference>
<evidence type="ECO:0000259" key="1">
    <source>
        <dbReference type="Pfam" id="PF02698"/>
    </source>
</evidence>
<dbReference type="PANTHER" id="PTHR30336">
    <property type="entry name" value="INNER MEMBRANE PROTEIN, PROBABLE PERMEASE"/>
    <property type="match status" value="1"/>
</dbReference>
<dbReference type="Pfam" id="PF02698">
    <property type="entry name" value="DUF218"/>
    <property type="match status" value="1"/>
</dbReference>
<reference evidence="2 3" key="1">
    <citation type="submission" date="2018-03" db="EMBL/GenBank/DDBJ databases">
        <title>Genomic Encyclopedia of Archaeal and Bacterial Type Strains, Phase II (KMG-II): from individual species to whole genera.</title>
        <authorList>
            <person name="Goeker M."/>
        </authorList>
    </citation>
    <scope>NUCLEOTIDE SEQUENCE [LARGE SCALE GENOMIC DNA]</scope>
    <source>
        <strain evidence="2 3">DSM 45312</strain>
    </source>
</reference>
<dbReference type="InterPro" id="IPR003848">
    <property type="entry name" value="DUF218"/>
</dbReference>
<keyword evidence="3" id="KW-1185">Reference proteome</keyword>
<dbReference type="EMBL" id="PYGA01000018">
    <property type="protein sequence ID" value="PSK92330.1"/>
    <property type="molecule type" value="Genomic_DNA"/>
</dbReference>
<protein>
    <submittedName>
        <fullName evidence="2">Vancomycin permeability regulator SanA</fullName>
    </submittedName>
</protein>
<dbReference type="PANTHER" id="PTHR30336:SF6">
    <property type="entry name" value="INTEGRAL MEMBRANE PROTEIN"/>
    <property type="match status" value="1"/>
</dbReference>
<name>A0A2P8D543_9ACTN</name>
<evidence type="ECO:0000313" key="2">
    <source>
        <dbReference type="EMBL" id="PSK92330.1"/>
    </source>
</evidence>
<dbReference type="AlphaFoldDB" id="A0A2P8D543"/>
<feature type="domain" description="DUF218" evidence="1">
    <location>
        <begin position="49"/>
        <end position="165"/>
    </location>
</feature>
<gene>
    <name evidence="2" type="ORF">CLV63_11889</name>
</gene>
<accession>A0A2P8D543</accession>
<proteinExistence type="predicted"/>
<comment type="caution">
    <text evidence="2">The sequence shown here is derived from an EMBL/GenBank/DDBJ whole genome shotgun (WGS) entry which is preliminary data.</text>
</comment>
<organism evidence="2 3">
    <name type="scientific">Murinocardiopsis flavida</name>
    <dbReference type="NCBI Taxonomy" id="645275"/>
    <lineage>
        <taxon>Bacteria</taxon>
        <taxon>Bacillati</taxon>
        <taxon>Actinomycetota</taxon>
        <taxon>Actinomycetes</taxon>
        <taxon>Streptosporangiales</taxon>
        <taxon>Nocardiopsidaceae</taxon>
        <taxon>Murinocardiopsis</taxon>
    </lineage>
</organism>
<sequence length="223" mass="23604">MWTWARRRARWIAAALIALPLLGAVPSVWLYASTADGRHAAADAPRRPVAIVLGAGLTPSGEPTPFLAGRLDIAVDLYDRGKAEAILVSGDNSRDDYDEVGGMRDYLVAAGVPDAKIANDHAGFSTWESCVRARRIFGVGAATVVTQDFHLPRAVALCRAAGIDTAGVGDHQGDTYPTDSAYGYLRELPAAVPAVVDSAVRPDPTFLGPRESSVAEALRAPRD</sequence>
<dbReference type="Proteomes" id="UP000240542">
    <property type="component" value="Unassembled WGS sequence"/>
</dbReference>
<evidence type="ECO:0000313" key="3">
    <source>
        <dbReference type="Proteomes" id="UP000240542"/>
    </source>
</evidence>
<dbReference type="CDD" id="cd06259">
    <property type="entry name" value="YdcF-like"/>
    <property type="match status" value="1"/>
</dbReference>